<dbReference type="EMBL" id="CYGX02000071">
    <property type="protein sequence ID" value="SIT47151.1"/>
    <property type="molecule type" value="Genomic_DNA"/>
</dbReference>
<protein>
    <submittedName>
        <fullName evidence="1">Uncharacterized protein</fullName>
    </submittedName>
</protein>
<gene>
    <name evidence="1" type="ORF">BN2475_710085</name>
</gene>
<reference evidence="1 2" key="1">
    <citation type="submission" date="2016-12" db="EMBL/GenBank/DDBJ databases">
        <authorList>
            <person name="Song W.-J."/>
            <person name="Kurnit D.M."/>
        </authorList>
    </citation>
    <scope>NUCLEOTIDE SEQUENCE [LARGE SCALE GENOMIC DNA]</scope>
    <source>
        <strain evidence="1 2">STM7296</strain>
    </source>
</reference>
<name>A0A1N7SID1_9BURK</name>
<evidence type="ECO:0000313" key="1">
    <source>
        <dbReference type="EMBL" id="SIT47151.1"/>
    </source>
</evidence>
<sequence length="72" mass="7888">MSGGLAFVERQRRGLHVMLDAAAAGAYAALQHDVAHRFLALAAARSNTEFKLKFVERVDAFRDRGTDRSVGN</sequence>
<organism evidence="1 2">
    <name type="scientific">Paraburkholderia ribeironis</name>
    <dbReference type="NCBI Taxonomy" id="1247936"/>
    <lineage>
        <taxon>Bacteria</taxon>
        <taxon>Pseudomonadati</taxon>
        <taxon>Pseudomonadota</taxon>
        <taxon>Betaproteobacteria</taxon>
        <taxon>Burkholderiales</taxon>
        <taxon>Burkholderiaceae</taxon>
        <taxon>Paraburkholderia</taxon>
    </lineage>
</organism>
<accession>A0A1N7SID1</accession>
<proteinExistence type="predicted"/>
<dbReference type="AlphaFoldDB" id="A0A1N7SID1"/>
<evidence type="ECO:0000313" key="2">
    <source>
        <dbReference type="Proteomes" id="UP000187012"/>
    </source>
</evidence>
<keyword evidence="2" id="KW-1185">Reference proteome</keyword>
<dbReference type="Proteomes" id="UP000187012">
    <property type="component" value="Unassembled WGS sequence"/>
</dbReference>